<feature type="signal peptide" evidence="1">
    <location>
        <begin position="1"/>
        <end position="19"/>
    </location>
</feature>
<dbReference type="Gene3D" id="2.60.40.3080">
    <property type="match status" value="1"/>
</dbReference>
<dbReference type="InterPro" id="IPR021638">
    <property type="entry name" value="DUF3244"/>
</dbReference>
<keyword evidence="3" id="KW-1185">Reference proteome</keyword>
<name>A0ABV4CWD6_9BACT</name>
<accession>A0ABV4CWD6</accession>
<organism evidence="2 3">
    <name type="scientific">Heminiphilus faecis</name>
    <dbReference type="NCBI Taxonomy" id="2601703"/>
    <lineage>
        <taxon>Bacteria</taxon>
        <taxon>Pseudomonadati</taxon>
        <taxon>Bacteroidota</taxon>
        <taxon>Bacteroidia</taxon>
        <taxon>Bacteroidales</taxon>
        <taxon>Muribaculaceae</taxon>
        <taxon>Heminiphilus</taxon>
    </lineage>
</organism>
<comment type="caution">
    <text evidence="2">The sequence shown here is derived from an EMBL/GenBank/DDBJ whole genome shotgun (WGS) entry which is preliminary data.</text>
</comment>
<protein>
    <submittedName>
        <fullName evidence="2">DUF3244 domain-containing protein</fullName>
    </submittedName>
</protein>
<evidence type="ECO:0000256" key="1">
    <source>
        <dbReference type="SAM" id="SignalP"/>
    </source>
</evidence>
<dbReference type="EMBL" id="JBCLPP010000022">
    <property type="protein sequence ID" value="MEY8245700.1"/>
    <property type="molecule type" value="Genomic_DNA"/>
</dbReference>
<feature type="chain" id="PRO_5045139717" evidence="1">
    <location>
        <begin position="20"/>
        <end position="123"/>
    </location>
</feature>
<dbReference type="RefSeq" id="WP_148464249.1">
    <property type="nucleotide sequence ID" value="NZ_JBCLPP010000022.1"/>
</dbReference>
<dbReference type="Proteomes" id="UP001565200">
    <property type="component" value="Unassembled WGS sequence"/>
</dbReference>
<sequence>MKKISTILIGLFLSATAIAAGNTIEVGRTEYTNHPGPVRKSVTIIPQVSYDGSIFTVDTPVALEEIFITIYNEYGDVVYSSASPCTASRSHTFTVTSLTDGDLYTIDVTIGSVIWTGDFIYVK</sequence>
<keyword evidence="1" id="KW-0732">Signal</keyword>
<proteinExistence type="predicted"/>
<evidence type="ECO:0000313" key="3">
    <source>
        <dbReference type="Proteomes" id="UP001565200"/>
    </source>
</evidence>
<reference evidence="2 3" key="1">
    <citation type="submission" date="2024-03" db="EMBL/GenBank/DDBJ databases">
        <title>Mouse gut bacterial collection (mGBC) of GemPharmatech.</title>
        <authorList>
            <person name="He Y."/>
            <person name="Dong L."/>
            <person name="Wu D."/>
            <person name="Gao X."/>
            <person name="Lin Z."/>
        </authorList>
    </citation>
    <scope>NUCLEOTIDE SEQUENCE [LARGE SCALE GENOMIC DNA]</scope>
    <source>
        <strain evidence="2 3">54-13</strain>
    </source>
</reference>
<evidence type="ECO:0000313" key="2">
    <source>
        <dbReference type="EMBL" id="MEY8245700.1"/>
    </source>
</evidence>
<gene>
    <name evidence="2" type="ORF">AAK873_08765</name>
</gene>
<dbReference type="Pfam" id="PF11589">
    <property type="entry name" value="DUF3244"/>
    <property type="match status" value="1"/>
</dbReference>